<dbReference type="EMBL" id="LIZS01000012">
    <property type="protein sequence ID" value="KPJ53787.1"/>
    <property type="molecule type" value="Genomic_DNA"/>
</dbReference>
<feature type="binding site" evidence="7">
    <location>
        <position position="302"/>
    </location>
    <ligand>
        <name>Zn(2+)</name>
        <dbReference type="ChEBI" id="CHEBI:29105"/>
        <label>2</label>
    </ligand>
</feature>
<dbReference type="InterPro" id="IPR023367">
    <property type="entry name" value="Peptidase_M42_dom2"/>
</dbReference>
<gene>
    <name evidence="8" type="ORF">AMJ39_03070</name>
</gene>
<dbReference type="PIRSF" id="PIRSF001123">
    <property type="entry name" value="PepA_GA"/>
    <property type="match status" value="1"/>
</dbReference>
<evidence type="ECO:0000256" key="5">
    <source>
        <dbReference type="ARBA" id="ARBA00022801"/>
    </source>
</evidence>
<sequence length="333" mass="35018">MRELLKRLSDCYGPSGEEALVREVVRKEIARSVDEIRTDVMGNLIARRRGRGRRIMLTAHMDESGIVVTHIDAKGFVRFAAVGSLESETLPGARVILSNGTRGTIGLEGLGDEKARPTLEKMYLDVGAADAKSAGGLVSVGDCAVLDGEATDLGGRIVGKALGARVGCAMLIEAAKRVRGAKNDLYFVLAVQGALGGRGVITSAYSVDPEIGMAVDVSPTGDTPEGQAASVQLGKGPAIKVKDAGIVSHPKVRQLLIDGARRRGIPYQLEISDGRTAGGQAMQATRSGVPTGVISVPCRYVHTPSEMVDLGDIEGGVRLLLYAMTADMSRLEL</sequence>
<dbReference type="PANTHER" id="PTHR32481">
    <property type="entry name" value="AMINOPEPTIDASE"/>
    <property type="match status" value="1"/>
</dbReference>
<comment type="similarity">
    <text evidence="1 6">Belongs to the peptidase M42 family.</text>
</comment>
<keyword evidence="2" id="KW-0031">Aminopeptidase</keyword>
<evidence type="ECO:0000313" key="9">
    <source>
        <dbReference type="Proteomes" id="UP000052008"/>
    </source>
</evidence>
<dbReference type="SUPFAM" id="SSF101821">
    <property type="entry name" value="Aminopeptidase/glucanase lid domain"/>
    <property type="match status" value="1"/>
</dbReference>
<evidence type="ECO:0000256" key="3">
    <source>
        <dbReference type="ARBA" id="ARBA00022670"/>
    </source>
</evidence>
<keyword evidence="4 7" id="KW-0479">Metal-binding</keyword>
<dbReference type="GO" id="GO:0006508">
    <property type="term" value="P:proteolysis"/>
    <property type="evidence" value="ECO:0007669"/>
    <property type="project" value="UniProtKB-KW"/>
</dbReference>
<dbReference type="Pfam" id="PF05343">
    <property type="entry name" value="Peptidase_M42"/>
    <property type="match status" value="1"/>
</dbReference>
<comment type="cofactor">
    <cofactor evidence="7">
        <name>a divalent metal cation</name>
        <dbReference type="ChEBI" id="CHEBI:60240"/>
    </cofactor>
    <text evidence="7">Binds 2 divalent metal cations per subunit.</text>
</comment>
<keyword evidence="3" id="KW-0645">Protease</keyword>
<dbReference type="InterPro" id="IPR051464">
    <property type="entry name" value="Peptidase_M42_aminopept"/>
</dbReference>
<protein>
    <recommendedName>
        <fullName evidence="10">Aminopeptidase</fullName>
    </recommendedName>
</protein>
<evidence type="ECO:0000256" key="1">
    <source>
        <dbReference type="ARBA" id="ARBA00006272"/>
    </source>
</evidence>
<dbReference type="PATRIC" id="fig|1703770.3.peg.1277"/>
<evidence type="ECO:0000256" key="7">
    <source>
        <dbReference type="PIRSR" id="PIRSR001123-2"/>
    </source>
</evidence>
<name>A0A0S7WUH6_UNCT6</name>
<keyword evidence="5" id="KW-0378">Hydrolase</keyword>
<dbReference type="PANTHER" id="PTHR32481:SF0">
    <property type="entry name" value="AMINOPEPTIDASE YPDE-RELATED"/>
    <property type="match status" value="1"/>
</dbReference>
<proteinExistence type="inferred from homology"/>
<dbReference type="GO" id="GO:0004177">
    <property type="term" value="F:aminopeptidase activity"/>
    <property type="evidence" value="ECO:0007669"/>
    <property type="project" value="UniProtKB-UniRule"/>
</dbReference>
<evidence type="ECO:0000256" key="2">
    <source>
        <dbReference type="ARBA" id="ARBA00022438"/>
    </source>
</evidence>
<dbReference type="Gene3D" id="3.40.630.10">
    <property type="entry name" value="Zn peptidases"/>
    <property type="match status" value="1"/>
</dbReference>
<feature type="binding site" evidence="7">
    <location>
        <position position="60"/>
    </location>
    <ligand>
        <name>Zn(2+)</name>
        <dbReference type="ChEBI" id="CHEBI:29105"/>
        <label>1</label>
    </ligand>
</feature>
<reference evidence="8 9" key="1">
    <citation type="journal article" date="2015" name="Microbiome">
        <title>Genomic resolution of linkages in carbon, nitrogen, and sulfur cycling among widespread estuary sediment bacteria.</title>
        <authorList>
            <person name="Baker B.J."/>
            <person name="Lazar C.S."/>
            <person name="Teske A.P."/>
            <person name="Dick G.J."/>
        </authorList>
    </citation>
    <scope>NUCLEOTIDE SEQUENCE [LARGE SCALE GENOMIC DNA]</scope>
    <source>
        <strain evidence="8">DG_24</strain>
    </source>
</reference>
<dbReference type="AlphaFoldDB" id="A0A0S7WUH6"/>
<accession>A0A0S7WUH6</accession>
<comment type="caution">
    <text evidence="8">The sequence shown here is derived from an EMBL/GenBank/DDBJ whole genome shotgun (WGS) entry which is preliminary data.</text>
</comment>
<evidence type="ECO:0008006" key="10">
    <source>
        <dbReference type="Google" id="ProtNLM"/>
    </source>
</evidence>
<organism evidence="8 9">
    <name type="scientific">candidate division TA06 bacterium DG_24</name>
    <dbReference type="NCBI Taxonomy" id="1703770"/>
    <lineage>
        <taxon>Bacteria</taxon>
        <taxon>Bacteria division TA06</taxon>
    </lineage>
</organism>
<dbReference type="SUPFAM" id="SSF53187">
    <property type="entry name" value="Zn-dependent exopeptidases"/>
    <property type="match status" value="1"/>
</dbReference>
<dbReference type="STRING" id="1703770.AMJ39_03070"/>
<evidence type="ECO:0000256" key="6">
    <source>
        <dbReference type="PIRNR" id="PIRNR001123"/>
    </source>
</evidence>
<evidence type="ECO:0000256" key="4">
    <source>
        <dbReference type="ARBA" id="ARBA00022723"/>
    </source>
</evidence>
<dbReference type="Proteomes" id="UP000052008">
    <property type="component" value="Unassembled WGS sequence"/>
</dbReference>
<feature type="binding site" evidence="7">
    <location>
        <position position="216"/>
    </location>
    <ligand>
        <name>Zn(2+)</name>
        <dbReference type="ChEBI" id="CHEBI:29105"/>
        <label>1</label>
    </ligand>
</feature>
<dbReference type="GO" id="GO:0046872">
    <property type="term" value="F:metal ion binding"/>
    <property type="evidence" value="ECO:0007669"/>
    <property type="project" value="UniProtKB-UniRule"/>
</dbReference>
<dbReference type="Gene3D" id="2.40.30.40">
    <property type="entry name" value="Peptidase M42, domain 2"/>
    <property type="match status" value="1"/>
</dbReference>
<dbReference type="InterPro" id="IPR008007">
    <property type="entry name" value="Peptidase_M42"/>
</dbReference>
<evidence type="ECO:0000313" key="8">
    <source>
        <dbReference type="EMBL" id="KPJ53787.1"/>
    </source>
</evidence>